<evidence type="ECO:0000313" key="4">
    <source>
        <dbReference type="EMBL" id="HJC24877.1"/>
    </source>
</evidence>
<dbReference type="InterPro" id="IPR039532">
    <property type="entry name" value="TetR_C_Firmicutes"/>
</dbReference>
<dbReference type="PANTHER" id="PTHR43479">
    <property type="entry name" value="ACREF/ENVCD OPERON REPRESSOR-RELATED"/>
    <property type="match status" value="1"/>
</dbReference>
<evidence type="ECO:0000256" key="2">
    <source>
        <dbReference type="PROSITE-ProRule" id="PRU00335"/>
    </source>
</evidence>
<name>A0A9D2NG62_9FIRM</name>
<keyword evidence="1 2" id="KW-0238">DNA-binding</keyword>
<accession>A0A9D2NG62</accession>
<dbReference type="PROSITE" id="PS50977">
    <property type="entry name" value="HTH_TETR_2"/>
    <property type="match status" value="1"/>
</dbReference>
<organism evidence="4 5">
    <name type="scientific">Candidatus Eisenbergiella merdavium</name>
    <dbReference type="NCBI Taxonomy" id="2838551"/>
    <lineage>
        <taxon>Bacteria</taxon>
        <taxon>Bacillati</taxon>
        <taxon>Bacillota</taxon>
        <taxon>Clostridia</taxon>
        <taxon>Lachnospirales</taxon>
        <taxon>Lachnospiraceae</taxon>
        <taxon>Eisenbergiella</taxon>
    </lineage>
</organism>
<protein>
    <submittedName>
        <fullName evidence="4">TetR/AcrR family transcriptional regulator</fullName>
    </submittedName>
</protein>
<dbReference type="Gene3D" id="1.10.357.10">
    <property type="entry name" value="Tetracycline Repressor, domain 2"/>
    <property type="match status" value="1"/>
</dbReference>
<dbReference type="PANTHER" id="PTHR43479:SF7">
    <property type="entry name" value="TETR-FAMILY TRANSCRIPTIONAL REGULATOR"/>
    <property type="match status" value="1"/>
</dbReference>
<dbReference type="InterPro" id="IPR050624">
    <property type="entry name" value="HTH-type_Tx_Regulator"/>
</dbReference>
<reference evidence="4" key="2">
    <citation type="submission" date="2021-04" db="EMBL/GenBank/DDBJ databases">
        <authorList>
            <person name="Gilroy R."/>
        </authorList>
    </citation>
    <scope>NUCLEOTIDE SEQUENCE</scope>
    <source>
        <strain evidence="4">USAMLcec2-132</strain>
    </source>
</reference>
<feature type="DNA-binding region" description="H-T-H motif" evidence="2">
    <location>
        <begin position="34"/>
        <end position="53"/>
    </location>
</feature>
<gene>
    <name evidence="4" type="ORF">H9761_14435</name>
</gene>
<sequence length="195" mass="22416">MEENKTDRRIRKTKAQLLQSLMTLMLEKDIKDISVKELSDLADINRGTFYLHYRDVYDMLSQVEDALFQEFNGILDKNFPPGSSSSLHFVLEDIFSFLDANRMIARILLGPHGDLAFVNRMKEMVRQRLICLQTQDAPLSDSFDYYYAFITSGCIGLIQSWLNRESPEPPDRIVSLVEKMILQGLSPILPPPVRA</sequence>
<dbReference type="SUPFAM" id="SSF46689">
    <property type="entry name" value="Homeodomain-like"/>
    <property type="match status" value="1"/>
</dbReference>
<dbReference type="AlphaFoldDB" id="A0A9D2NG62"/>
<comment type="caution">
    <text evidence="4">The sequence shown here is derived from an EMBL/GenBank/DDBJ whole genome shotgun (WGS) entry which is preliminary data.</text>
</comment>
<dbReference type="InterPro" id="IPR009057">
    <property type="entry name" value="Homeodomain-like_sf"/>
</dbReference>
<evidence type="ECO:0000256" key="1">
    <source>
        <dbReference type="ARBA" id="ARBA00023125"/>
    </source>
</evidence>
<dbReference type="Pfam" id="PF14278">
    <property type="entry name" value="TetR_C_8"/>
    <property type="match status" value="1"/>
</dbReference>
<dbReference type="GO" id="GO:0003677">
    <property type="term" value="F:DNA binding"/>
    <property type="evidence" value="ECO:0007669"/>
    <property type="project" value="UniProtKB-UniRule"/>
</dbReference>
<reference evidence="4" key="1">
    <citation type="journal article" date="2021" name="PeerJ">
        <title>Extensive microbial diversity within the chicken gut microbiome revealed by metagenomics and culture.</title>
        <authorList>
            <person name="Gilroy R."/>
            <person name="Ravi A."/>
            <person name="Getino M."/>
            <person name="Pursley I."/>
            <person name="Horton D.L."/>
            <person name="Alikhan N.F."/>
            <person name="Baker D."/>
            <person name="Gharbi K."/>
            <person name="Hall N."/>
            <person name="Watson M."/>
            <person name="Adriaenssens E.M."/>
            <person name="Foster-Nyarko E."/>
            <person name="Jarju S."/>
            <person name="Secka A."/>
            <person name="Antonio M."/>
            <person name="Oren A."/>
            <person name="Chaudhuri R.R."/>
            <person name="La Ragione R."/>
            <person name="Hildebrand F."/>
            <person name="Pallen M.J."/>
        </authorList>
    </citation>
    <scope>NUCLEOTIDE SEQUENCE</scope>
    <source>
        <strain evidence="4">USAMLcec2-132</strain>
    </source>
</reference>
<dbReference type="EMBL" id="DWWS01000050">
    <property type="protein sequence ID" value="HJC24877.1"/>
    <property type="molecule type" value="Genomic_DNA"/>
</dbReference>
<proteinExistence type="predicted"/>
<evidence type="ECO:0000313" key="5">
    <source>
        <dbReference type="Proteomes" id="UP000823891"/>
    </source>
</evidence>
<evidence type="ECO:0000259" key="3">
    <source>
        <dbReference type="PROSITE" id="PS50977"/>
    </source>
</evidence>
<dbReference type="Proteomes" id="UP000823891">
    <property type="component" value="Unassembled WGS sequence"/>
</dbReference>
<dbReference type="InterPro" id="IPR001647">
    <property type="entry name" value="HTH_TetR"/>
</dbReference>
<feature type="domain" description="HTH tetR-type" evidence="3">
    <location>
        <begin position="11"/>
        <end position="71"/>
    </location>
</feature>